<comment type="caution">
    <text evidence="1">The sequence shown here is derived from an EMBL/GenBank/DDBJ whole genome shotgun (WGS) entry which is preliminary data.</text>
</comment>
<keyword evidence="2" id="KW-1185">Reference proteome</keyword>
<accession>A0A9X4PBM7</accession>
<dbReference type="AlphaFoldDB" id="A0A9X4PBM7"/>
<gene>
    <name evidence="1" type="ORF">A6A20_11280</name>
</gene>
<evidence type="ECO:0000313" key="1">
    <source>
        <dbReference type="EMBL" id="MDG6896180.1"/>
    </source>
</evidence>
<protein>
    <submittedName>
        <fullName evidence="1">Uncharacterized protein</fullName>
    </submittedName>
</protein>
<dbReference type="EMBL" id="LWID01000001">
    <property type="protein sequence ID" value="MDG6896180.1"/>
    <property type="molecule type" value="Genomic_DNA"/>
</dbReference>
<reference evidence="1" key="1">
    <citation type="submission" date="2016-03" db="EMBL/GenBank/DDBJ databases">
        <title>Co-evolution between Pasteurellaceae and their hosts.</title>
        <authorList>
            <person name="Hansen M.J."/>
            <person name="Bojesen A.M."/>
            <person name="Planet P."/>
        </authorList>
    </citation>
    <scope>NUCLEOTIDE SEQUENCE</scope>
    <source>
        <strain evidence="1">146/S8/89</strain>
    </source>
</reference>
<name>A0A9X4PBM7_9PAST</name>
<sequence>MIDNLLTLTIRSYPLDGIFKKEYINYSYFIYENYDEINYFEKTYIDNINFNNKYLLSWDCFSIEGIRYLLPRILIVIQNSVDYFPIMIEEFICNITLNNTIKIVMLMMPKEDLIIIKNILENIFFGEVNSLIDSVGERYFFLDLEFLERIIYK</sequence>
<dbReference type="Proteomes" id="UP001155500">
    <property type="component" value="Unassembled WGS sequence"/>
</dbReference>
<dbReference type="RefSeq" id="WP_279573536.1">
    <property type="nucleotide sequence ID" value="NZ_LWID01000001.1"/>
</dbReference>
<evidence type="ECO:0000313" key="2">
    <source>
        <dbReference type="Proteomes" id="UP001155500"/>
    </source>
</evidence>
<proteinExistence type="predicted"/>
<organism evidence="1 2">
    <name type="scientific">Volucribacter amazonae</name>
    <dbReference type="NCBI Taxonomy" id="256731"/>
    <lineage>
        <taxon>Bacteria</taxon>
        <taxon>Pseudomonadati</taxon>
        <taxon>Pseudomonadota</taxon>
        <taxon>Gammaproteobacteria</taxon>
        <taxon>Pasteurellales</taxon>
        <taxon>Pasteurellaceae</taxon>
        <taxon>Volucribacter</taxon>
    </lineage>
</organism>